<dbReference type="GO" id="GO:0005634">
    <property type="term" value="C:nucleus"/>
    <property type="evidence" value="ECO:0007669"/>
    <property type="project" value="UniProtKB-SubCell"/>
</dbReference>
<evidence type="ECO:0000256" key="6">
    <source>
        <dbReference type="SAM" id="MobiDB-lite"/>
    </source>
</evidence>
<evidence type="ECO:0000256" key="5">
    <source>
        <dbReference type="ARBA" id="ARBA00023460"/>
    </source>
</evidence>
<dbReference type="Pfam" id="PF13855">
    <property type="entry name" value="LRR_8"/>
    <property type="match status" value="1"/>
</dbReference>
<dbReference type="InterPro" id="IPR032675">
    <property type="entry name" value="LRR_dom_sf"/>
</dbReference>
<dbReference type="PROSITE" id="PS51450">
    <property type="entry name" value="LRR"/>
    <property type="match status" value="7"/>
</dbReference>
<keyword evidence="4" id="KW-0539">Nucleus</keyword>
<dbReference type="InterPro" id="IPR001611">
    <property type="entry name" value="Leu-rich_rpt"/>
</dbReference>
<evidence type="ECO:0000313" key="7">
    <source>
        <dbReference type="EMBL" id="CDI52353.1"/>
    </source>
</evidence>
<dbReference type="SMART" id="SM00369">
    <property type="entry name" value="LRR_TYP"/>
    <property type="match status" value="5"/>
</dbReference>
<dbReference type="InterPro" id="IPR003591">
    <property type="entry name" value="Leu-rich_rpt_typical-subtyp"/>
</dbReference>
<feature type="region of interest" description="Disordered" evidence="6">
    <location>
        <begin position="1"/>
        <end position="80"/>
    </location>
</feature>
<dbReference type="SUPFAM" id="SSF52058">
    <property type="entry name" value="L domain-like"/>
    <property type="match status" value="1"/>
</dbReference>
<comment type="subcellular location">
    <subcellularLocation>
        <location evidence="1">Nucleus</location>
    </subcellularLocation>
</comment>
<dbReference type="InterPro" id="IPR050836">
    <property type="entry name" value="SDS22/Internalin_LRR"/>
</dbReference>
<dbReference type="PANTHER" id="PTHR46652:SF3">
    <property type="entry name" value="LEUCINE-RICH REPEAT-CONTAINING PROTEIN 9"/>
    <property type="match status" value="1"/>
</dbReference>
<evidence type="ECO:0000256" key="2">
    <source>
        <dbReference type="ARBA" id="ARBA00022614"/>
    </source>
</evidence>
<dbReference type="SMART" id="SM00365">
    <property type="entry name" value="LRR_SD22"/>
    <property type="match status" value="10"/>
</dbReference>
<dbReference type="PANTHER" id="PTHR46652">
    <property type="entry name" value="LEUCINE-RICH REPEAT AND IQ DOMAIN-CONTAINING PROTEIN 1-RELATED"/>
    <property type="match status" value="1"/>
</dbReference>
<protein>
    <submittedName>
        <fullName evidence="7">Probable SDS22-protein phosphatase 1, regulatory subunit 7</fullName>
    </submittedName>
</protein>
<dbReference type="EMBL" id="HG529537">
    <property type="protein sequence ID" value="CDI52353.1"/>
    <property type="molecule type" value="Genomic_DNA"/>
</dbReference>
<proteinExistence type="inferred from homology"/>
<evidence type="ECO:0000256" key="4">
    <source>
        <dbReference type="ARBA" id="ARBA00023242"/>
    </source>
</evidence>
<reference evidence="7" key="1">
    <citation type="journal article" date="2014" name="Genome Biol. Evol.">
        <title>Gene Loss Rather Than Gene Gain Is Associated with a Host Jump from Monocots to Dicots in the Smut Fungus Melanopsichium pennsylvanicum.</title>
        <authorList>
            <person name="Sharma R."/>
            <person name="Mishra B."/>
            <person name="Runge F."/>
            <person name="Thines M."/>
        </authorList>
    </citation>
    <scope>NUCLEOTIDE SEQUENCE</scope>
    <source>
        <strain evidence="7">4</strain>
    </source>
</reference>
<sequence>MEDDSAAKLSTADLQSKVQIVSELPPVPTMPSTHRPTSVDDSDSEDDHNTHADAAENQEDLQTEDEAGPSSSAHAECEPVNNGITRGIVQYGSVRVDHSGVPNHVEPAQDEIPDDSELLLHYPDTEEILDLGHLRLTTTKRLGLHRFAPSLKRLCLRQNLLTKIRSKDIGILTQLEDLDLYDNSIEKISGLHHLTKLESLDLSFNNIHHISNVNHLGQCKTIYFVQNKISRVGPDDLKGPISDSLQSLELGGNRLRSIDNIGHLSNLTQLWLGKNKITSLSGLSDLTNLRVLSIQSNRITKLQGLETLVHLEELYISHNGLTKIEGLDQNLNLTTLDVGGNMIEKVENVSHLSKLEEFWANDNKIQDLNDLDTYLGPNKVPGLQTVYLEGNPAQKNQGPAYRRKVKLLLPQVSQIDATFIR</sequence>
<evidence type="ECO:0000256" key="1">
    <source>
        <dbReference type="ARBA" id="ARBA00004123"/>
    </source>
</evidence>
<dbReference type="InterPro" id="IPR025875">
    <property type="entry name" value="Leu-rich_rpt_4"/>
</dbReference>
<evidence type="ECO:0000256" key="3">
    <source>
        <dbReference type="ARBA" id="ARBA00022737"/>
    </source>
</evidence>
<organism evidence="7">
    <name type="scientific">Melanopsichium pennsylvanicum 4</name>
    <dbReference type="NCBI Taxonomy" id="1398559"/>
    <lineage>
        <taxon>Eukaryota</taxon>
        <taxon>Fungi</taxon>
        <taxon>Dikarya</taxon>
        <taxon>Basidiomycota</taxon>
        <taxon>Ustilaginomycotina</taxon>
        <taxon>Ustilaginomycetes</taxon>
        <taxon>Ustilaginales</taxon>
        <taxon>Ustilaginaceae</taxon>
        <taxon>Melanopsichium</taxon>
    </lineage>
</organism>
<feature type="compositionally biased region" description="Acidic residues" evidence="6">
    <location>
        <begin position="56"/>
        <end position="67"/>
    </location>
</feature>
<keyword evidence="2" id="KW-0433">Leucine-rich repeat</keyword>
<comment type="similarity">
    <text evidence="5">Belongs to the SDS22 family.</text>
</comment>
<keyword evidence="3" id="KW-0677">Repeat</keyword>
<accession>A0A077R0U6</accession>
<dbReference type="Pfam" id="PF12799">
    <property type="entry name" value="LRR_4"/>
    <property type="match status" value="2"/>
</dbReference>
<name>A0A077R0U6_9BASI</name>
<dbReference type="FunFam" id="3.80.10.10:FF:000055">
    <property type="entry name" value="Protein phosphatase 1 regulatory subunit 7"/>
    <property type="match status" value="1"/>
</dbReference>
<dbReference type="AlphaFoldDB" id="A0A077R0U6"/>
<dbReference type="Gene3D" id="3.80.10.10">
    <property type="entry name" value="Ribonuclease Inhibitor"/>
    <property type="match status" value="3"/>
</dbReference>